<dbReference type="InterPro" id="IPR029058">
    <property type="entry name" value="AB_hydrolase_fold"/>
</dbReference>
<sequence length="301" mass="32731">MRRNPVISTHHIQTSQSINIELHVFEPPESPNEGIPSIVGTIVTVHPWAALGGGEHNTIGLARCITTHSSSQKWRVITFTLQSTPVWRGGAVWGILSRHSYEVQQIVDVTRWAIEKFGSDNVVLVGSSAGAPMAGSAMAQLLYQDKNIVQEKRLDDPDNQQCNARPNLVSAYVAVGYTFGTFASLGFGRHFSSVTSAGNSPVLCGSDSATTSEPHSSPPKLFIMGENDEFTTVAQLDQMVEKKRTSCSTSRADTEIVPNVGHFQLESPRYDPIVSNIIIGWLDRVLVENEGNQAGTDVCNN</sequence>
<evidence type="ECO:0000313" key="2">
    <source>
        <dbReference type="Proteomes" id="UP001516023"/>
    </source>
</evidence>
<comment type="caution">
    <text evidence="1">The sequence shown here is derived from an EMBL/GenBank/DDBJ whole genome shotgun (WGS) entry which is preliminary data.</text>
</comment>
<name>A0ABD3QUH1_9STRA</name>
<accession>A0ABD3QUH1</accession>
<dbReference type="PANTHER" id="PTHR42103:SF2">
    <property type="entry name" value="AB HYDROLASE-1 DOMAIN-CONTAINING PROTEIN"/>
    <property type="match status" value="1"/>
</dbReference>
<dbReference type="SUPFAM" id="SSF53474">
    <property type="entry name" value="alpha/beta-Hydrolases"/>
    <property type="match status" value="1"/>
</dbReference>
<reference evidence="1 2" key="1">
    <citation type="journal article" date="2020" name="G3 (Bethesda)">
        <title>Improved Reference Genome for Cyclotella cryptica CCMP332, a Model for Cell Wall Morphogenesis, Salinity Adaptation, and Lipid Production in Diatoms (Bacillariophyta).</title>
        <authorList>
            <person name="Roberts W.R."/>
            <person name="Downey K.M."/>
            <person name="Ruck E.C."/>
            <person name="Traller J.C."/>
            <person name="Alverson A.J."/>
        </authorList>
    </citation>
    <scope>NUCLEOTIDE SEQUENCE [LARGE SCALE GENOMIC DNA]</scope>
    <source>
        <strain evidence="1 2">CCMP332</strain>
    </source>
</reference>
<gene>
    <name evidence="1" type="ORF">HJC23_004031</name>
</gene>
<proteinExistence type="predicted"/>
<dbReference type="EMBL" id="JABMIG020000011">
    <property type="protein sequence ID" value="KAL3803869.1"/>
    <property type="molecule type" value="Genomic_DNA"/>
</dbReference>
<evidence type="ECO:0000313" key="1">
    <source>
        <dbReference type="EMBL" id="KAL3803869.1"/>
    </source>
</evidence>
<dbReference type="PANTHER" id="PTHR42103">
    <property type="entry name" value="ALPHA/BETA-HYDROLASES SUPERFAMILY PROTEIN"/>
    <property type="match status" value="1"/>
</dbReference>
<protein>
    <submittedName>
        <fullName evidence="1">Uncharacterized protein</fullName>
    </submittedName>
</protein>
<keyword evidence="2" id="KW-1185">Reference proteome</keyword>
<organism evidence="1 2">
    <name type="scientific">Cyclotella cryptica</name>
    <dbReference type="NCBI Taxonomy" id="29204"/>
    <lineage>
        <taxon>Eukaryota</taxon>
        <taxon>Sar</taxon>
        <taxon>Stramenopiles</taxon>
        <taxon>Ochrophyta</taxon>
        <taxon>Bacillariophyta</taxon>
        <taxon>Coscinodiscophyceae</taxon>
        <taxon>Thalassiosirophycidae</taxon>
        <taxon>Stephanodiscales</taxon>
        <taxon>Stephanodiscaceae</taxon>
        <taxon>Cyclotella</taxon>
    </lineage>
</organism>
<dbReference type="Gene3D" id="3.40.50.1820">
    <property type="entry name" value="alpha/beta hydrolase"/>
    <property type="match status" value="1"/>
</dbReference>
<dbReference type="Proteomes" id="UP001516023">
    <property type="component" value="Unassembled WGS sequence"/>
</dbReference>
<dbReference type="AlphaFoldDB" id="A0ABD3QUH1"/>